<feature type="region of interest" description="Disordered" evidence="1">
    <location>
        <begin position="71"/>
        <end position="99"/>
    </location>
</feature>
<evidence type="ECO:0000313" key="2">
    <source>
        <dbReference type="EMBL" id="TNY17423.1"/>
    </source>
</evidence>
<dbReference type="EMBL" id="SOZI01000205">
    <property type="protein sequence ID" value="TNY17423.1"/>
    <property type="molecule type" value="Genomic_DNA"/>
</dbReference>
<evidence type="ECO:0000256" key="1">
    <source>
        <dbReference type="SAM" id="MobiDB-lite"/>
    </source>
</evidence>
<keyword evidence="3" id="KW-1185">Reference proteome</keyword>
<evidence type="ECO:0000313" key="3">
    <source>
        <dbReference type="Proteomes" id="UP000311382"/>
    </source>
</evidence>
<comment type="caution">
    <text evidence="2">The sequence shown here is derived from an EMBL/GenBank/DDBJ whole genome shotgun (WGS) entry which is preliminary data.</text>
</comment>
<reference evidence="2 3" key="1">
    <citation type="submission" date="2019-03" db="EMBL/GenBank/DDBJ databases">
        <title>Rhodosporidium diobovatum UCD-FST 08-225 genome sequencing, assembly, and annotation.</title>
        <authorList>
            <person name="Fakankun I.U."/>
            <person name="Fristensky B."/>
            <person name="Levin D.B."/>
        </authorList>
    </citation>
    <scope>NUCLEOTIDE SEQUENCE [LARGE SCALE GENOMIC DNA]</scope>
    <source>
        <strain evidence="2 3">UCD-FST 08-225</strain>
    </source>
</reference>
<sequence length="173" mass="18648">MREGGVAAGADWVHLPARAGGLHAQVDARLAAGGLLRVRVESTVSDLGDRGSGQLKYLGELLRGGGLRATAGARSVRRPRQPERAREREGSGAHRLTAKGPGDGLLDLLSRALSGGLDRVVHRLSRVGDGWFGLLGSLAHGGLNRLLHLLRSRRERLQVVRARERERQTRESV</sequence>
<organism evidence="2 3">
    <name type="scientific">Rhodotorula diobovata</name>
    <dbReference type="NCBI Taxonomy" id="5288"/>
    <lineage>
        <taxon>Eukaryota</taxon>
        <taxon>Fungi</taxon>
        <taxon>Dikarya</taxon>
        <taxon>Basidiomycota</taxon>
        <taxon>Pucciniomycotina</taxon>
        <taxon>Microbotryomycetes</taxon>
        <taxon>Sporidiobolales</taxon>
        <taxon>Sporidiobolaceae</taxon>
        <taxon>Rhodotorula</taxon>
    </lineage>
</organism>
<gene>
    <name evidence="2" type="ORF">DMC30DRAFT_120388</name>
</gene>
<name>A0A5C5FKQ0_9BASI</name>
<dbReference type="Proteomes" id="UP000311382">
    <property type="component" value="Unassembled WGS sequence"/>
</dbReference>
<proteinExistence type="predicted"/>
<feature type="compositionally biased region" description="Basic and acidic residues" evidence="1">
    <location>
        <begin position="80"/>
        <end position="92"/>
    </location>
</feature>
<dbReference type="AlphaFoldDB" id="A0A5C5FKQ0"/>
<accession>A0A5C5FKQ0</accession>
<protein>
    <submittedName>
        <fullName evidence="2">Uncharacterized protein</fullName>
    </submittedName>
</protein>